<keyword evidence="1" id="KW-0143">Chaperone</keyword>
<feature type="coiled-coil region" evidence="2">
    <location>
        <begin position="13"/>
        <end position="40"/>
    </location>
</feature>
<keyword evidence="2" id="KW-0175">Coiled coil</keyword>
<feature type="region of interest" description="Disordered" evidence="3">
    <location>
        <begin position="149"/>
        <end position="208"/>
    </location>
</feature>
<protein>
    <submittedName>
        <fullName evidence="4">Nucleotide exchange factor GrpE</fullName>
    </submittedName>
</protein>
<dbReference type="InterPro" id="IPR009012">
    <property type="entry name" value="GrpE_head"/>
</dbReference>
<dbReference type="Proteomes" id="UP001596242">
    <property type="component" value="Unassembled WGS sequence"/>
</dbReference>
<dbReference type="RefSeq" id="WP_386404710.1">
    <property type="nucleotide sequence ID" value="NZ_JBHSPT010000093.1"/>
</dbReference>
<dbReference type="InterPro" id="IPR000740">
    <property type="entry name" value="GrpE"/>
</dbReference>
<dbReference type="Gene3D" id="2.30.22.10">
    <property type="entry name" value="Head domain of nucleotide exchange factor GrpE"/>
    <property type="match status" value="1"/>
</dbReference>
<evidence type="ECO:0000313" key="5">
    <source>
        <dbReference type="Proteomes" id="UP001596242"/>
    </source>
</evidence>
<name>A0ABW1M7W7_9ACTN</name>
<feature type="compositionally biased region" description="Basic residues" evidence="3">
    <location>
        <begin position="181"/>
        <end position="208"/>
    </location>
</feature>
<evidence type="ECO:0000256" key="3">
    <source>
        <dbReference type="SAM" id="MobiDB-lite"/>
    </source>
</evidence>
<evidence type="ECO:0000256" key="1">
    <source>
        <dbReference type="ARBA" id="ARBA00023186"/>
    </source>
</evidence>
<reference evidence="5" key="1">
    <citation type="journal article" date="2019" name="Int. J. Syst. Evol. Microbiol.">
        <title>The Global Catalogue of Microorganisms (GCM) 10K type strain sequencing project: providing services to taxonomists for standard genome sequencing and annotation.</title>
        <authorList>
            <consortium name="The Broad Institute Genomics Platform"/>
            <consortium name="The Broad Institute Genome Sequencing Center for Infectious Disease"/>
            <person name="Wu L."/>
            <person name="Ma J."/>
        </authorList>
    </citation>
    <scope>NUCLEOTIDE SEQUENCE [LARGE SCALE GENOMIC DNA]</scope>
    <source>
        <strain evidence="5">JCM 12763</strain>
    </source>
</reference>
<evidence type="ECO:0000313" key="4">
    <source>
        <dbReference type="EMBL" id="MFC6059791.1"/>
    </source>
</evidence>
<proteinExistence type="predicted"/>
<accession>A0ABW1M7W7</accession>
<keyword evidence="5" id="KW-1185">Reference proteome</keyword>
<sequence>MNGPDPAGPPSELDKLRRRVEALSRKRDEAEAQLHALLSSLLPLDDLLADTRRRTGALHEARSAREATAAAVALSEQIDAAHLMLRSEFARHDVRPMEVVGRAADPAEMHVVGTQAHPSAPDGTVLRERVTGFRLGPSTLRPAQVVIAVPGPAPESDPVPAAEDGPGPAASGESSTDGRRAQPRRTTRSQRKLPRKPSAGRKHRSRPS</sequence>
<gene>
    <name evidence="4" type="ORF">ACFP50_31610</name>
</gene>
<dbReference type="SUPFAM" id="SSF51064">
    <property type="entry name" value="Head domain of nucleotide exchange factor GrpE"/>
    <property type="match status" value="1"/>
</dbReference>
<dbReference type="Pfam" id="PF01025">
    <property type="entry name" value="GrpE"/>
    <property type="match status" value="1"/>
</dbReference>
<comment type="caution">
    <text evidence="4">The sequence shown here is derived from an EMBL/GenBank/DDBJ whole genome shotgun (WGS) entry which is preliminary data.</text>
</comment>
<organism evidence="4 5">
    <name type="scientific">Streptomyces pratens</name>
    <dbReference type="NCBI Taxonomy" id="887456"/>
    <lineage>
        <taxon>Bacteria</taxon>
        <taxon>Bacillati</taxon>
        <taxon>Actinomycetota</taxon>
        <taxon>Actinomycetes</taxon>
        <taxon>Kitasatosporales</taxon>
        <taxon>Streptomycetaceae</taxon>
        <taxon>Streptomyces</taxon>
    </lineage>
</organism>
<evidence type="ECO:0000256" key="2">
    <source>
        <dbReference type="SAM" id="Coils"/>
    </source>
</evidence>
<dbReference type="EMBL" id="JBHSPT010000093">
    <property type="protein sequence ID" value="MFC6059791.1"/>
    <property type="molecule type" value="Genomic_DNA"/>
</dbReference>